<feature type="region of interest" description="Disordered" evidence="1">
    <location>
        <begin position="57"/>
        <end position="126"/>
    </location>
</feature>
<dbReference type="CTD" id="20329831"/>
<dbReference type="Proteomes" id="UP000054324">
    <property type="component" value="Unassembled WGS sequence"/>
</dbReference>
<dbReference type="AlphaFoldDB" id="A0A074YWN1"/>
<evidence type="ECO:0000313" key="2">
    <source>
        <dbReference type="EMBL" id="KER19088.1"/>
    </source>
</evidence>
<evidence type="ECO:0000313" key="3">
    <source>
        <dbReference type="Proteomes" id="UP000054324"/>
    </source>
</evidence>
<feature type="compositionally biased region" description="Pro residues" evidence="1">
    <location>
        <begin position="78"/>
        <end position="95"/>
    </location>
</feature>
<dbReference type="KEGG" id="ovi:T265_15666"/>
<organism evidence="2 3">
    <name type="scientific">Opisthorchis viverrini</name>
    <name type="common">Southeast Asian liver fluke</name>
    <dbReference type="NCBI Taxonomy" id="6198"/>
    <lineage>
        <taxon>Eukaryota</taxon>
        <taxon>Metazoa</taxon>
        <taxon>Spiralia</taxon>
        <taxon>Lophotrochozoa</taxon>
        <taxon>Platyhelminthes</taxon>
        <taxon>Trematoda</taxon>
        <taxon>Digenea</taxon>
        <taxon>Opisthorchiida</taxon>
        <taxon>Opisthorchiata</taxon>
        <taxon>Opisthorchiidae</taxon>
        <taxon>Opisthorchis</taxon>
    </lineage>
</organism>
<proteinExistence type="predicted"/>
<dbReference type="STRING" id="6198.A0A074YWN1"/>
<feature type="non-terminal residue" evidence="2">
    <location>
        <position position="249"/>
    </location>
</feature>
<dbReference type="RefSeq" id="XP_009177164.1">
    <property type="nucleotide sequence ID" value="XM_009178900.1"/>
</dbReference>
<accession>A0A074YWN1</accession>
<evidence type="ECO:0000256" key="1">
    <source>
        <dbReference type="SAM" id="MobiDB-lite"/>
    </source>
</evidence>
<keyword evidence="3" id="KW-1185">Reference proteome</keyword>
<name>A0A074YWN1_OPIVI</name>
<dbReference type="EMBL" id="KL597340">
    <property type="protein sequence ID" value="KER19088.1"/>
    <property type="molecule type" value="Genomic_DNA"/>
</dbReference>
<protein>
    <submittedName>
        <fullName evidence="2">Uncharacterized protein</fullName>
    </submittedName>
</protein>
<gene>
    <name evidence="2" type="ORF">T265_15666</name>
</gene>
<reference evidence="2 3" key="1">
    <citation type="submission" date="2013-11" db="EMBL/GenBank/DDBJ databases">
        <title>Opisthorchis viverrini - life in the bile duct.</title>
        <authorList>
            <person name="Young N.D."/>
            <person name="Nagarajan N."/>
            <person name="Lin S.J."/>
            <person name="Korhonen P.K."/>
            <person name="Jex A.R."/>
            <person name="Hall R.S."/>
            <person name="Safavi-Hemami H."/>
            <person name="Kaewkong W."/>
            <person name="Bertrand D."/>
            <person name="Gao S."/>
            <person name="Seet Q."/>
            <person name="Wongkham S."/>
            <person name="Teh B.T."/>
            <person name="Wongkham C."/>
            <person name="Intapan P.M."/>
            <person name="Maleewong W."/>
            <person name="Yang X."/>
            <person name="Hu M."/>
            <person name="Wang Z."/>
            <person name="Hofmann A."/>
            <person name="Sternberg P.W."/>
            <person name="Tan P."/>
            <person name="Wang J."/>
            <person name="Gasser R.B."/>
        </authorList>
    </citation>
    <scope>NUCLEOTIDE SEQUENCE [LARGE SCALE GENOMIC DNA]</scope>
</reference>
<dbReference type="GeneID" id="20329831"/>
<feature type="compositionally biased region" description="Pro residues" evidence="1">
    <location>
        <begin position="105"/>
        <end position="122"/>
    </location>
</feature>
<dbReference type="OrthoDB" id="6259343at2759"/>
<sequence length="249" mass="28225">MRRRVGRYRDDPVIAPVAHPLDIWALARYLVWEVMGLPVTMATEAPTDHRHRTVVPEADQDTNAHQMGQPPPDRLEPVSPPRAPGREPLPLPPPAAGYRGSPMPDLVPPPREYPPKGAPPPRQRYHKYENYGEYDDYREPVAAPAPRFSEYYDNYGNYSGGKAIGPLPLEGMTEGTIMVTMIMVQITGRLPHHDDYVVNPVGLAKDDIYIRIEKARAAFASLRHLWCRRDIRFSVKCRVYNAAMRSILL</sequence>